<dbReference type="AlphaFoldDB" id="A0A3D8Y3M8"/>
<dbReference type="EMBL" id="QNUL01000044">
    <property type="protein sequence ID" value="REA55715.1"/>
    <property type="molecule type" value="Genomic_DNA"/>
</dbReference>
<protein>
    <recommendedName>
        <fullName evidence="1">Beta-lactamase-related domain-containing protein</fullName>
    </recommendedName>
</protein>
<evidence type="ECO:0000259" key="1">
    <source>
        <dbReference type="Pfam" id="PF00144"/>
    </source>
</evidence>
<dbReference type="SUPFAM" id="SSF56601">
    <property type="entry name" value="beta-lactamase/transpeptidase-like"/>
    <property type="match status" value="1"/>
</dbReference>
<dbReference type="Gene3D" id="3.40.710.10">
    <property type="entry name" value="DD-peptidase/beta-lactamase superfamily"/>
    <property type="match status" value="1"/>
</dbReference>
<dbReference type="PANTHER" id="PTHR43283:SF7">
    <property type="entry name" value="BETA-LACTAMASE-RELATED DOMAIN-CONTAINING PROTEIN"/>
    <property type="match status" value="1"/>
</dbReference>
<dbReference type="OrthoDB" id="1185352at2"/>
<dbReference type="Pfam" id="PF00144">
    <property type="entry name" value="Beta-lactamase"/>
    <property type="match status" value="1"/>
</dbReference>
<proteinExistence type="predicted"/>
<organism evidence="2 3">
    <name type="scientific">Dyadobacter luteus</name>
    <dbReference type="NCBI Taxonomy" id="2259619"/>
    <lineage>
        <taxon>Bacteria</taxon>
        <taxon>Pseudomonadati</taxon>
        <taxon>Bacteroidota</taxon>
        <taxon>Cytophagia</taxon>
        <taxon>Cytophagales</taxon>
        <taxon>Spirosomataceae</taxon>
        <taxon>Dyadobacter</taxon>
    </lineage>
</organism>
<dbReference type="InterPro" id="IPR050789">
    <property type="entry name" value="Diverse_Enzym_Activities"/>
</dbReference>
<feature type="domain" description="Beta-lactamase-related" evidence="1">
    <location>
        <begin position="174"/>
        <end position="441"/>
    </location>
</feature>
<dbReference type="InterPro" id="IPR001466">
    <property type="entry name" value="Beta-lactam-related"/>
</dbReference>
<dbReference type="RefSeq" id="WP_115834222.1">
    <property type="nucleotide sequence ID" value="NZ_QNUL01000044.1"/>
</dbReference>
<accession>A0A3D8Y3M8</accession>
<sequence>MSRLILLLLIFPICAEGVQAQSAYKADFSDLKKWEGTYEYIGNSTLQIAASPKDTMLYALIGAARYKLRPFKKDIFLNGGNQEVEFLSDAKHISGYKVKDGQPDKLYKLLTNKVTFSDSIWYAKPLGYSYAYKAPVARKDGLPVGSLAGSDLDADLIHKMIDRIIDGTYPNIHSVLLIKDGKLILEEYFYEYHADKLHELRSASKTFTSALVGAAVSNGFIKSLDDKVLTYFPDYQFRNLTPQKEAITIKNMLTQQSGLACNDYDSNSPGNETKIYRTADWVKTILDLPMAGEPGDKADYCSGNTIVLGKIVEKSSKSSLYDFAGKYLFGPLGVKNFRWDFITDQQHQDDFGQVYLKPRDMAKLCLLYLNGGNWKGTQILPKQYVAQSLMKHAVVDGIDYGYLWWRESLTASGIRYDGMAAKGNGGQRIFIWPEQNMVAVVTGGNYNTQSPANKMLIECVLSGLKK</sequence>
<dbReference type="PANTHER" id="PTHR43283">
    <property type="entry name" value="BETA-LACTAMASE-RELATED"/>
    <property type="match status" value="1"/>
</dbReference>
<reference evidence="2 3" key="1">
    <citation type="submission" date="2018-07" db="EMBL/GenBank/DDBJ databases">
        <title>Dyadobacter roseus sp. nov., isolated from rose rhizosphere soil.</title>
        <authorList>
            <person name="Chen L."/>
        </authorList>
    </citation>
    <scope>NUCLEOTIDE SEQUENCE [LARGE SCALE GENOMIC DNA]</scope>
    <source>
        <strain evidence="2 3">RS19</strain>
    </source>
</reference>
<evidence type="ECO:0000313" key="2">
    <source>
        <dbReference type="EMBL" id="REA55715.1"/>
    </source>
</evidence>
<gene>
    <name evidence="2" type="ORF">DSL64_27705</name>
</gene>
<dbReference type="Proteomes" id="UP000256373">
    <property type="component" value="Unassembled WGS sequence"/>
</dbReference>
<evidence type="ECO:0000313" key="3">
    <source>
        <dbReference type="Proteomes" id="UP000256373"/>
    </source>
</evidence>
<name>A0A3D8Y3M8_9BACT</name>
<keyword evidence="3" id="KW-1185">Reference proteome</keyword>
<comment type="caution">
    <text evidence="2">The sequence shown here is derived from an EMBL/GenBank/DDBJ whole genome shotgun (WGS) entry which is preliminary data.</text>
</comment>
<dbReference type="InterPro" id="IPR012338">
    <property type="entry name" value="Beta-lactam/transpept-like"/>
</dbReference>